<dbReference type="Pfam" id="PF13561">
    <property type="entry name" value="adh_short_C2"/>
    <property type="match status" value="1"/>
</dbReference>
<evidence type="ECO:0000256" key="1">
    <source>
        <dbReference type="ARBA" id="ARBA00006484"/>
    </source>
</evidence>
<dbReference type="InterPro" id="IPR036291">
    <property type="entry name" value="NAD(P)-bd_dom_sf"/>
</dbReference>
<feature type="region of interest" description="Disordered" evidence="3">
    <location>
        <begin position="270"/>
        <end position="297"/>
    </location>
</feature>
<dbReference type="PRINTS" id="PR00080">
    <property type="entry name" value="SDRFAMILY"/>
</dbReference>
<dbReference type="PROSITE" id="PS00061">
    <property type="entry name" value="ADH_SHORT"/>
    <property type="match status" value="1"/>
</dbReference>
<dbReference type="GO" id="GO:0016491">
    <property type="term" value="F:oxidoreductase activity"/>
    <property type="evidence" value="ECO:0007669"/>
    <property type="project" value="UniProtKB-KW"/>
</dbReference>
<keyword evidence="2" id="KW-0560">Oxidoreductase</keyword>
<sequence length="644" mass="68723">MWRPRRRSSESCDTPDQLTTAIGRYQGNHGLPEDEVVLKRAVLPGFHRPNDPIVVIRGTKDRPGPPEPEGSAAADPHAVREGAHDDSEQDEDPPLDCRWPDALVSGVRVAGDQVSATDAQTPKPPNLPPPDGLSGVPSALLRELLHLASSNARTLATSTGFTGDVTALAEAMRTPHVNAVGTPGEYTAQWRQPWQPLFFEWKVDYFPIEWRGEPDGSHSNRDNWTFDGTDYHWLGTGAHAVPRVLSGRQFLAPTAGKTTAAALRQYRPHPVHHRASWRRRAPVHPERARRPAAGADARTFRNRPRRAAVHGPIVEEPARPGRTGLPRLPVAGAALADTSAPICPLHPRQGEGQYVSPAGLPPSPPPPASGRGSTAGSWVAEGCHQQTCHGKAMAGSLGMRIEQADQPVALVTGSTSGIGEAVARRLAADGMRVVVHSRRSAEAGEALAAELGGTYVRADLAVEEEARGLVEAALDRYGRLDVLVNNAGISWPIPHDDLAAATPADWRQLLEVNLIAPWVLCTAALPALRQSPVGGSIVNVTSHAGVRPKGSSVPYAASKAALNHVTRLLAAALGPEVRVNAVAPGLVDTPMTKDWAQAHELWRDRAPMRRPAQPADVADLVASLIANTYLTGEVVVLDGGLNLT</sequence>
<evidence type="ECO:0000313" key="4">
    <source>
        <dbReference type="EMBL" id="SHM67989.1"/>
    </source>
</evidence>
<dbReference type="SUPFAM" id="SSF51735">
    <property type="entry name" value="NAD(P)-binding Rossmann-fold domains"/>
    <property type="match status" value="1"/>
</dbReference>
<comment type="similarity">
    <text evidence="1">Belongs to the short-chain dehydrogenases/reductases (SDR) family.</text>
</comment>
<feature type="compositionally biased region" description="Basic and acidic residues" evidence="3">
    <location>
        <begin position="77"/>
        <end position="86"/>
    </location>
</feature>
<feature type="compositionally biased region" description="Pro residues" evidence="3">
    <location>
        <begin position="359"/>
        <end position="368"/>
    </location>
</feature>
<name>A0A9X8N1V6_9ACTN</name>
<dbReference type="Gene3D" id="3.40.50.720">
    <property type="entry name" value="NAD(P)-binding Rossmann-like Domain"/>
    <property type="match status" value="1"/>
</dbReference>
<accession>A0A9X8N1V6</accession>
<dbReference type="Proteomes" id="UP000184388">
    <property type="component" value="Unassembled WGS sequence"/>
</dbReference>
<evidence type="ECO:0000256" key="2">
    <source>
        <dbReference type="ARBA" id="ARBA00023002"/>
    </source>
</evidence>
<feature type="region of interest" description="Disordered" evidence="3">
    <location>
        <begin position="43"/>
        <end position="99"/>
    </location>
</feature>
<organism evidence="4 5">
    <name type="scientific">Streptomyces yunnanensis</name>
    <dbReference type="NCBI Taxonomy" id="156453"/>
    <lineage>
        <taxon>Bacteria</taxon>
        <taxon>Bacillati</taxon>
        <taxon>Actinomycetota</taxon>
        <taxon>Actinomycetes</taxon>
        <taxon>Kitasatosporales</taxon>
        <taxon>Streptomycetaceae</taxon>
        <taxon>Streptomyces</taxon>
    </lineage>
</organism>
<dbReference type="InterPro" id="IPR002347">
    <property type="entry name" value="SDR_fam"/>
</dbReference>
<dbReference type="EMBL" id="FRBK01000013">
    <property type="protein sequence ID" value="SHM67989.1"/>
    <property type="molecule type" value="Genomic_DNA"/>
</dbReference>
<protein>
    <submittedName>
        <fullName evidence="4">NAD(P)-dependent dehydrogenase, short-chain alcohol dehydrogenase family</fullName>
    </submittedName>
</protein>
<dbReference type="InterPro" id="IPR020904">
    <property type="entry name" value="Sc_DH/Rdtase_CS"/>
</dbReference>
<dbReference type="FunFam" id="3.40.50.720:FF:000084">
    <property type="entry name" value="Short-chain dehydrogenase reductase"/>
    <property type="match status" value="1"/>
</dbReference>
<proteinExistence type="inferred from homology"/>
<feature type="region of interest" description="Disordered" evidence="3">
    <location>
        <begin position="347"/>
        <end position="377"/>
    </location>
</feature>
<feature type="compositionally biased region" description="Basic residues" evidence="3">
    <location>
        <begin position="270"/>
        <end position="282"/>
    </location>
</feature>
<dbReference type="PANTHER" id="PTHR43639">
    <property type="entry name" value="OXIDOREDUCTASE, SHORT-CHAIN DEHYDROGENASE/REDUCTASE FAMILY (AFU_ORTHOLOGUE AFUA_5G02870)"/>
    <property type="match status" value="1"/>
</dbReference>
<dbReference type="CDD" id="cd05233">
    <property type="entry name" value="SDR_c"/>
    <property type="match status" value="1"/>
</dbReference>
<reference evidence="5" key="1">
    <citation type="submission" date="2016-11" db="EMBL/GenBank/DDBJ databases">
        <authorList>
            <person name="Jaros S."/>
            <person name="Januszkiewicz K."/>
            <person name="Wedrychowicz H."/>
        </authorList>
    </citation>
    <scope>NUCLEOTIDE SEQUENCE [LARGE SCALE GENOMIC DNA]</scope>
    <source>
        <strain evidence="5">CGMCC 4.3555</strain>
    </source>
</reference>
<dbReference type="PRINTS" id="PR00081">
    <property type="entry name" value="GDHRDH"/>
</dbReference>
<evidence type="ECO:0000313" key="5">
    <source>
        <dbReference type="Proteomes" id="UP000184388"/>
    </source>
</evidence>
<evidence type="ECO:0000256" key="3">
    <source>
        <dbReference type="SAM" id="MobiDB-lite"/>
    </source>
</evidence>
<comment type="caution">
    <text evidence="4">The sequence shown here is derived from an EMBL/GenBank/DDBJ whole genome shotgun (WGS) entry which is preliminary data.</text>
</comment>
<dbReference type="AlphaFoldDB" id="A0A9X8N1V6"/>
<dbReference type="PANTHER" id="PTHR43639:SF1">
    <property type="entry name" value="SHORT-CHAIN DEHYDROGENASE_REDUCTASE FAMILY PROTEIN"/>
    <property type="match status" value="1"/>
</dbReference>
<gene>
    <name evidence="4" type="ORF">SAMN05216268_11347</name>
</gene>